<gene>
    <name evidence="3" type="ORF">HBA18_08525</name>
</gene>
<dbReference type="SUPFAM" id="SSF51182">
    <property type="entry name" value="RmlC-like cupins"/>
    <property type="match status" value="1"/>
</dbReference>
<dbReference type="RefSeq" id="WP_167314571.1">
    <property type="nucleotide sequence ID" value="NZ_CP050266.1"/>
</dbReference>
<dbReference type="Pfam" id="PF12833">
    <property type="entry name" value="HTH_18"/>
    <property type="match status" value="1"/>
</dbReference>
<dbReference type="PANTHER" id="PTHR11019:SF199">
    <property type="entry name" value="HTH-TYPE TRANSCRIPTIONAL REGULATOR NIMR"/>
    <property type="match status" value="1"/>
</dbReference>
<evidence type="ECO:0000313" key="4">
    <source>
        <dbReference type="Proteomes" id="UP000501408"/>
    </source>
</evidence>
<dbReference type="Pfam" id="PF02311">
    <property type="entry name" value="AraC_binding"/>
    <property type="match status" value="1"/>
</dbReference>
<dbReference type="PROSITE" id="PS01124">
    <property type="entry name" value="HTH_ARAC_FAMILY_2"/>
    <property type="match status" value="1"/>
</dbReference>
<dbReference type="InterPro" id="IPR018060">
    <property type="entry name" value="HTH_AraC"/>
</dbReference>
<dbReference type="InterPro" id="IPR014710">
    <property type="entry name" value="RmlC-like_jellyroll"/>
</dbReference>
<sequence length="276" mass="30399">MSRYIEKPSKSVFVAPSADRPVSVAIKHSTDSTHTPFHHHPYAQLAFTDSGIVKVVTTHHTYVVPAQHAVWIAPGTPHAAYLLKGAQIYNVAMHPSYSIKHADCDCHCLRVSDLAKAIVKTLIHEPKGPQPSPREQALWSLLIDEVKSAAPLPLGLPMPKEKRLKHLCELFIAQPNQSLTLSALCRQVGASESTMTRLFKRELTMTFNQWRNQALLTFAAALFAQDYDFGYIAQELGYGSQSAFTAMVTNLVGIPPSVFFSASAESAFTPRASFAR</sequence>
<keyword evidence="1" id="KW-0238">DNA-binding</keyword>
<evidence type="ECO:0000313" key="3">
    <source>
        <dbReference type="EMBL" id="QIR06417.1"/>
    </source>
</evidence>
<accession>A0ABX6K4D8</accession>
<dbReference type="EMBL" id="CP050266">
    <property type="protein sequence ID" value="QIR06417.1"/>
    <property type="molecule type" value="Genomic_DNA"/>
</dbReference>
<protein>
    <submittedName>
        <fullName evidence="3">AraC family transcriptional regulator</fullName>
    </submittedName>
</protein>
<name>A0ABX6K4D8_SALCS</name>
<organism evidence="3 4">
    <name type="scientific">Salinivibrio costicola</name>
    <name type="common">Vibrio costicola</name>
    <dbReference type="NCBI Taxonomy" id="51367"/>
    <lineage>
        <taxon>Bacteria</taxon>
        <taxon>Pseudomonadati</taxon>
        <taxon>Pseudomonadota</taxon>
        <taxon>Gammaproteobacteria</taxon>
        <taxon>Vibrionales</taxon>
        <taxon>Vibrionaceae</taxon>
        <taxon>Salinivibrio</taxon>
    </lineage>
</organism>
<dbReference type="InterPro" id="IPR011051">
    <property type="entry name" value="RmlC_Cupin_sf"/>
</dbReference>
<reference evidence="3 4" key="1">
    <citation type="submission" date="2020-03" db="EMBL/GenBank/DDBJ databases">
        <title>Genome mining reveals the biosynthetic pathways of PHA and ectoines of the halophilic strain Salinivibrio costicola M318 isolated from fermented shrimp paste.</title>
        <authorList>
            <person name="Doan T.V."/>
            <person name="Tran L.T."/>
            <person name="Trieu T.A."/>
            <person name="Nguyen Q.V."/>
            <person name="Quach T.N."/>
            <person name="Phi T.Q."/>
            <person name="Kumar S."/>
        </authorList>
    </citation>
    <scope>NUCLEOTIDE SEQUENCE [LARGE SCALE GENOMIC DNA]</scope>
    <source>
        <strain evidence="3 4">M318</strain>
    </source>
</reference>
<feature type="domain" description="HTH araC/xylS-type" evidence="2">
    <location>
        <begin position="162"/>
        <end position="262"/>
    </location>
</feature>
<dbReference type="PANTHER" id="PTHR11019">
    <property type="entry name" value="HTH-TYPE TRANSCRIPTIONAL REGULATOR NIMR"/>
    <property type="match status" value="1"/>
</dbReference>
<keyword evidence="4" id="KW-1185">Reference proteome</keyword>
<dbReference type="InterPro" id="IPR003313">
    <property type="entry name" value="AraC-bd"/>
</dbReference>
<proteinExistence type="predicted"/>
<dbReference type="Proteomes" id="UP000501408">
    <property type="component" value="Chromosome 1"/>
</dbReference>
<evidence type="ECO:0000259" key="2">
    <source>
        <dbReference type="PROSITE" id="PS01124"/>
    </source>
</evidence>
<evidence type="ECO:0000256" key="1">
    <source>
        <dbReference type="ARBA" id="ARBA00023125"/>
    </source>
</evidence>
<dbReference type="SMART" id="SM00342">
    <property type="entry name" value="HTH_ARAC"/>
    <property type="match status" value="1"/>
</dbReference>
<dbReference type="Gene3D" id="1.10.10.60">
    <property type="entry name" value="Homeodomain-like"/>
    <property type="match status" value="1"/>
</dbReference>
<dbReference type="Gene3D" id="2.60.120.10">
    <property type="entry name" value="Jelly Rolls"/>
    <property type="match status" value="1"/>
</dbReference>